<dbReference type="PANTHER" id="PTHR12947:SF13">
    <property type="entry name" value="FI19924P1"/>
    <property type="match status" value="1"/>
</dbReference>
<evidence type="ECO:0000256" key="6">
    <source>
        <dbReference type="ARBA" id="ARBA00022801"/>
    </source>
</evidence>
<comment type="cofactor">
    <cofactor evidence="1">
        <name>Zn(2+)</name>
        <dbReference type="ChEBI" id="CHEBI:29105"/>
    </cofactor>
</comment>
<evidence type="ECO:0000256" key="4">
    <source>
        <dbReference type="ARBA" id="ARBA00022723"/>
    </source>
</evidence>
<dbReference type="EMBL" id="VCGU01000001">
    <property type="protein sequence ID" value="TRY80896.1"/>
    <property type="molecule type" value="Genomic_DNA"/>
</dbReference>
<reference evidence="11 12" key="1">
    <citation type="journal article" date="2018" name="Nat. Ecol. Evol.">
        <title>Genomic signatures of mitonuclear coevolution across populations of Tigriopus californicus.</title>
        <authorList>
            <person name="Barreto F.S."/>
            <person name="Watson E.T."/>
            <person name="Lima T.G."/>
            <person name="Willett C.S."/>
            <person name="Edmands S."/>
            <person name="Li W."/>
            <person name="Burton R.S."/>
        </authorList>
    </citation>
    <scope>NUCLEOTIDE SEQUENCE [LARGE SCALE GENOMIC DNA]</scope>
    <source>
        <strain evidence="11 12">San Diego</strain>
    </source>
</reference>
<dbReference type="InterPro" id="IPR044098">
    <property type="entry name" value="STAMBP/STALP-like_MPN"/>
</dbReference>
<dbReference type="Pfam" id="PF08969">
    <property type="entry name" value="USP8_dimer"/>
    <property type="match status" value="1"/>
</dbReference>
<dbReference type="GO" id="GO:0061578">
    <property type="term" value="F:K63-linked deubiquitinase activity"/>
    <property type="evidence" value="ECO:0007669"/>
    <property type="project" value="InterPro"/>
</dbReference>
<comment type="caution">
    <text evidence="11">The sequence shown here is derived from an EMBL/GenBank/DDBJ whole genome shotgun (WGS) entry which is preliminary data.</text>
</comment>
<dbReference type="OMA" id="MKFMTLF"/>
<evidence type="ECO:0000256" key="3">
    <source>
        <dbReference type="ARBA" id="ARBA00022670"/>
    </source>
</evidence>
<dbReference type="GO" id="GO:0046872">
    <property type="term" value="F:metal ion binding"/>
    <property type="evidence" value="ECO:0007669"/>
    <property type="project" value="UniProtKB-KW"/>
</dbReference>
<evidence type="ECO:0000256" key="2">
    <source>
        <dbReference type="ARBA" id="ARBA00010981"/>
    </source>
</evidence>
<dbReference type="SUPFAM" id="SSF102712">
    <property type="entry name" value="JAB1/MPN domain"/>
    <property type="match status" value="1"/>
</dbReference>
<dbReference type="PANTHER" id="PTHR12947">
    <property type="entry name" value="AMSH-LIKE PROTEASE"/>
    <property type="match status" value="1"/>
</dbReference>
<dbReference type="InterPro" id="IPR015063">
    <property type="entry name" value="USP8_dimer"/>
</dbReference>
<dbReference type="AlphaFoldDB" id="A0A553PTA0"/>
<dbReference type="GO" id="GO:0005768">
    <property type="term" value="C:endosome"/>
    <property type="evidence" value="ECO:0007669"/>
    <property type="project" value="TreeGrafter"/>
</dbReference>
<evidence type="ECO:0000256" key="1">
    <source>
        <dbReference type="ARBA" id="ARBA00001947"/>
    </source>
</evidence>
<organism evidence="11 12">
    <name type="scientific">Tigriopus californicus</name>
    <name type="common">Marine copepod</name>
    <dbReference type="NCBI Taxonomy" id="6832"/>
    <lineage>
        <taxon>Eukaryota</taxon>
        <taxon>Metazoa</taxon>
        <taxon>Ecdysozoa</taxon>
        <taxon>Arthropoda</taxon>
        <taxon>Crustacea</taxon>
        <taxon>Multicrustacea</taxon>
        <taxon>Hexanauplia</taxon>
        <taxon>Copepoda</taxon>
        <taxon>Harpacticoida</taxon>
        <taxon>Harpacticidae</taxon>
        <taxon>Tigriopus</taxon>
    </lineage>
</organism>
<dbReference type="SUPFAM" id="SSF140856">
    <property type="entry name" value="USP8 N-terminal domain-like"/>
    <property type="match status" value="1"/>
</dbReference>
<dbReference type="InterPro" id="IPR037518">
    <property type="entry name" value="MPN"/>
</dbReference>
<evidence type="ECO:0000313" key="12">
    <source>
        <dbReference type="Proteomes" id="UP000318571"/>
    </source>
</evidence>
<dbReference type="CDD" id="cd08066">
    <property type="entry name" value="MPN_AMSH_like"/>
    <property type="match status" value="1"/>
</dbReference>
<dbReference type="InterPro" id="IPR000555">
    <property type="entry name" value="JAMM/MPN+_dom"/>
</dbReference>
<gene>
    <name evidence="11" type="ORF">TCAL_07750</name>
</gene>
<evidence type="ECO:0000256" key="5">
    <source>
        <dbReference type="ARBA" id="ARBA00022786"/>
    </source>
</evidence>
<dbReference type="GO" id="GO:0006508">
    <property type="term" value="P:proteolysis"/>
    <property type="evidence" value="ECO:0007669"/>
    <property type="project" value="UniProtKB-KW"/>
</dbReference>
<dbReference type="GO" id="GO:0140492">
    <property type="term" value="F:metal-dependent deubiquitinase activity"/>
    <property type="evidence" value="ECO:0007669"/>
    <property type="project" value="InterPro"/>
</dbReference>
<dbReference type="Gene3D" id="1.20.58.80">
    <property type="entry name" value="Phosphotransferase system, lactose/cellobiose-type IIA subunit"/>
    <property type="match status" value="1"/>
</dbReference>
<dbReference type="PROSITE" id="PS50249">
    <property type="entry name" value="MPN"/>
    <property type="match status" value="1"/>
</dbReference>
<keyword evidence="8" id="KW-0482">Metalloprotease</keyword>
<feature type="domain" description="MPN" evidence="10">
    <location>
        <begin position="236"/>
        <end position="367"/>
    </location>
</feature>
<evidence type="ECO:0000259" key="10">
    <source>
        <dbReference type="PROSITE" id="PS50249"/>
    </source>
</evidence>
<evidence type="ECO:0000256" key="8">
    <source>
        <dbReference type="ARBA" id="ARBA00023049"/>
    </source>
</evidence>
<dbReference type="Pfam" id="PF01398">
    <property type="entry name" value="JAB"/>
    <property type="match status" value="1"/>
</dbReference>
<keyword evidence="12" id="KW-1185">Reference proteome</keyword>
<comment type="similarity">
    <text evidence="2">Belongs to the peptidase M67C family.</text>
</comment>
<name>A0A553PTA0_TIGCA</name>
<feature type="region of interest" description="Disordered" evidence="9">
    <location>
        <begin position="169"/>
        <end position="228"/>
    </location>
</feature>
<feature type="region of interest" description="Disordered" evidence="9">
    <location>
        <begin position="124"/>
        <end position="153"/>
    </location>
</feature>
<keyword evidence="3" id="KW-0645">Protease</keyword>
<keyword evidence="6" id="KW-0378">Hydrolase</keyword>
<proteinExistence type="inferred from homology"/>
<accession>A0A553PTA0</accession>
<keyword evidence="5" id="KW-0833">Ubl conjugation pathway</keyword>
<dbReference type="SMART" id="SM00232">
    <property type="entry name" value="JAB_MPN"/>
    <property type="match status" value="1"/>
</dbReference>
<dbReference type="Gene3D" id="3.40.140.10">
    <property type="entry name" value="Cytidine Deaminase, domain 2"/>
    <property type="match status" value="1"/>
</dbReference>
<evidence type="ECO:0000313" key="11">
    <source>
        <dbReference type="EMBL" id="TRY80896.1"/>
    </source>
</evidence>
<dbReference type="GO" id="GO:0070536">
    <property type="term" value="P:protein K63-linked deubiquitination"/>
    <property type="evidence" value="ECO:0007669"/>
    <property type="project" value="InterPro"/>
</dbReference>
<evidence type="ECO:0000256" key="9">
    <source>
        <dbReference type="SAM" id="MobiDB-lite"/>
    </source>
</evidence>
<dbReference type="Proteomes" id="UP000318571">
    <property type="component" value="Chromosome 12"/>
</dbReference>
<protein>
    <recommendedName>
        <fullName evidence="10">MPN domain-containing protein</fullName>
    </recommendedName>
</protein>
<dbReference type="GO" id="GO:0016020">
    <property type="term" value="C:membrane"/>
    <property type="evidence" value="ECO:0007669"/>
    <property type="project" value="TreeGrafter"/>
</dbReference>
<sequence length="405" mass="46536">MKTPQERLTVIFDFANDFPIDPQVPIRRYFRSGSEMLKMGDTYYNEGNNEHAYIMYLKEHPEFKRADNKSKLKAKEPTQKIMARCEKIKALLLREFAQEYETWLKEEEKRQSLKRLQQLEQMRLDEENDKKSKEELAQSYHQEKERSKTEQKDREMALYMQLQMENEHEIEQTQEALRRSQLSTEDVVPMTPDRSSKPLSNDRMGIPDNGSQSTPVIPNRASKPKLSKGLGSLRNLSIPTAVMAKFLSFAQKNTSQGKETGAFLAGIMANNELRITHVICPAQTGKADSFDTEGEEDMWDYLDKHDLLTLGWIHTHPTQTAFLSSVDLHMHFGYQALLNEAIAIVCAPKFNETGFFTLTATGMELISCCRQTGFHPHPTEPPLFEEGSHFALDHNVDVELVDLSK</sequence>
<evidence type="ECO:0000256" key="7">
    <source>
        <dbReference type="ARBA" id="ARBA00022833"/>
    </source>
</evidence>
<keyword evidence="4" id="KW-0479">Metal-binding</keyword>
<keyword evidence="7" id="KW-0862">Zinc</keyword>
<dbReference type="STRING" id="6832.A0A553PTA0"/>